<evidence type="ECO:0000256" key="2">
    <source>
        <dbReference type="ARBA" id="ARBA00022692"/>
    </source>
</evidence>
<feature type="transmembrane region" description="Helical" evidence="6">
    <location>
        <begin position="21"/>
        <end position="48"/>
    </location>
</feature>
<evidence type="ECO:0000256" key="3">
    <source>
        <dbReference type="ARBA" id="ARBA00022989"/>
    </source>
</evidence>
<name>A0ABD2PPL4_9PLAT</name>
<keyword evidence="4 6" id="KW-0472">Membrane</keyword>
<comment type="similarity">
    <text evidence="5 6">Belongs to the anion channel-forming bestrophin (TC 1.A.46) family. Calcium-sensitive chloride channel subfamily.</text>
</comment>
<evidence type="ECO:0000313" key="7">
    <source>
        <dbReference type="EMBL" id="KAL3308622.1"/>
    </source>
</evidence>
<dbReference type="Proteomes" id="UP001626550">
    <property type="component" value="Unassembled WGS sequence"/>
</dbReference>
<keyword evidence="2 6" id="KW-0812">Transmembrane</keyword>
<protein>
    <recommendedName>
        <fullName evidence="6">Bestrophin homolog</fullName>
    </recommendedName>
</protein>
<evidence type="ECO:0000256" key="5">
    <source>
        <dbReference type="ARBA" id="ARBA00034769"/>
    </source>
</evidence>
<evidence type="ECO:0000256" key="6">
    <source>
        <dbReference type="RuleBase" id="RU363126"/>
    </source>
</evidence>
<dbReference type="InterPro" id="IPR021134">
    <property type="entry name" value="Bestrophin-like"/>
</dbReference>
<keyword evidence="8" id="KW-1185">Reference proteome</keyword>
<dbReference type="InterPro" id="IPR000615">
    <property type="entry name" value="Bestrophin"/>
</dbReference>
<dbReference type="GO" id="GO:0034707">
    <property type="term" value="C:chloride channel complex"/>
    <property type="evidence" value="ECO:0007669"/>
    <property type="project" value="UniProtKB-KW"/>
</dbReference>
<keyword evidence="6" id="KW-0813">Transport</keyword>
<keyword evidence="6" id="KW-0406">Ion transport</keyword>
<keyword evidence="6" id="KW-1003">Cell membrane</keyword>
<gene>
    <name evidence="7" type="primary">BEST2</name>
    <name evidence="7" type="ORF">Ciccas_012843</name>
</gene>
<dbReference type="GO" id="GO:0005886">
    <property type="term" value="C:plasma membrane"/>
    <property type="evidence" value="ECO:0007669"/>
    <property type="project" value="UniProtKB-SubCell"/>
</dbReference>
<feature type="transmembrane region" description="Helical" evidence="6">
    <location>
        <begin position="68"/>
        <end position="90"/>
    </location>
</feature>
<proteinExistence type="inferred from homology"/>
<dbReference type="AlphaFoldDB" id="A0ABD2PPL4"/>
<accession>A0ABD2PPL4</accession>
<comment type="function">
    <text evidence="6">Forms chloride channels.</text>
</comment>
<dbReference type="GO" id="GO:0005254">
    <property type="term" value="F:chloride channel activity"/>
    <property type="evidence" value="ECO:0007669"/>
    <property type="project" value="UniProtKB-KW"/>
</dbReference>
<keyword evidence="3 6" id="KW-1133">Transmembrane helix</keyword>
<keyword evidence="6" id="KW-0869">Chloride channel</keyword>
<dbReference type="EMBL" id="JBJKFK010004947">
    <property type="protein sequence ID" value="KAL3308622.1"/>
    <property type="molecule type" value="Genomic_DNA"/>
</dbReference>
<comment type="subcellular location">
    <subcellularLocation>
        <location evidence="6">Cell membrane</location>
        <topology evidence="6">Multi-pass membrane protein</topology>
    </subcellularLocation>
    <subcellularLocation>
        <location evidence="1">Membrane</location>
    </subcellularLocation>
</comment>
<dbReference type="PANTHER" id="PTHR10736">
    <property type="entry name" value="BESTROPHIN"/>
    <property type="match status" value="1"/>
</dbReference>
<evidence type="ECO:0000256" key="4">
    <source>
        <dbReference type="ARBA" id="ARBA00023136"/>
    </source>
</evidence>
<evidence type="ECO:0000313" key="8">
    <source>
        <dbReference type="Proteomes" id="UP001626550"/>
    </source>
</evidence>
<dbReference type="Pfam" id="PF01062">
    <property type="entry name" value="Bestrophin"/>
    <property type="match status" value="1"/>
</dbReference>
<comment type="caution">
    <text evidence="7">The sequence shown here is derived from an EMBL/GenBank/DDBJ whole genome shotgun (WGS) entry which is preliminary data.</text>
</comment>
<keyword evidence="6" id="KW-0407">Ion channel</keyword>
<organism evidence="7 8">
    <name type="scientific">Cichlidogyrus casuarinus</name>
    <dbReference type="NCBI Taxonomy" id="1844966"/>
    <lineage>
        <taxon>Eukaryota</taxon>
        <taxon>Metazoa</taxon>
        <taxon>Spiralia</taxon>
        <taxon>Lophotrochozoa</taxon>
        <taxon>Platyhelminthes</taxon>
        <taxon>Monogenea</taxon>
        <taxon>Monopisthocotylea</taxon>
        <taxon>Dactylogyridea</taxon>
        <taxon>Ancyrocephalidae</taxon>
        <taxon>Cichlidogyrus</taxon>
    </lineage>
</organism>
<evidence type="ECO:0000256" key="1">
    <source>
        <dbReference type="ARBA" id="ARBA00004370"/>
    </source>
</evidence>
<sequence>MRKRYLSIYSLWKLVFTWKLSVFRYLMHEIFVCLVLYYLVAGMFYLLIANDKKLFHTFLAVIDPINDLTQLIPYSFLIGSIITIALGRWWGLVSEFPQLNDAASAVQTFIQAQEENQKTQQMSAIVWDLQHAINRYLNLAWILSLRDISFEINSRFSSTRIHQKKVEHVKDVVQVINRDSVVMATLGHLITASELELMRDIEIKLGSGAALEYWLPLEWALEVCMKAATLGCVSAANLGNLINAIKKLQSRLEFITYASTFNMPLVYPQCTLLLYYGYYFTLIICHQFDRFSISEEEGPRVAGWELLLPIVPFTRVLAWVGTFKMGLSLINPLTEKKGFFPTNEILDRNLRGMNKFRSHSW</sequence>
<reference evidence="7 8" key="1">
    <citation type="submission" date="2024-11" db="EMBL/GenBank/DDBJ databases">
        <title>Adaptive evolution of stress response genes in parasites aligns with host niche diversity.</title>
        <authorList>
            <person name="Hahn C."/>
            <person name="Resl P."/>
        </authorList>
    </citation>
    <scope>NUCLEOTIDE SEQUENCE [LARGE SCALE GENOMIC DNA]</scope>
    <source>
        <strain evidence="7">EGGRZ-B1_66</strain>
        <tissue evidence="7">Body</tissue>
    </source>
</reference>
<keyword evidence="6" id="KW-0868">Chloride</keyword>